<dbReference type="GO" id="GO:0005524">
    <property type="term" value="F:ATP binding"/>
    <property type="evidence" value="ECO:0007669"/>
    <property type="project" value="UniProtKB-KW"/>
</dbReference>
<sequence length="496" mass="54478">MNFLRGLSGVVALWLLAVFFMMAFVGWHQLRDISTIHDRALHLESVNHKSHILHELEMSIRKQAAFVHDFLINGSDQYSNLYRASQQYLGKEIDDAASQGIEVSHIRSAVHGVDEQAEKIFSLPFATGNMEGPILMQELDKKLADLSSLLVQQHHDMDDSVNDAMRLVEGLHLDLREDFAVSLLVLFALLAGLTVYMYTRMIRPLLLLRSSVAKIGEGELTVHCPEFGNNELGDLSRALNAMGESIREHQNALVRARSLQSHQEKMQALGLMAANIAHEVGNPLAAASVSLDVAGRKLKNGKSSEAEADLQIVSDELRRTEAIIRNILEFGRPSQAVLEAIDLTSVVGSSIQLVGLVRKARHVNLEYRPQPGIGSVSGSEDMLRQVLVNLLLNAIDASPEGALVRINAKSQDGMIWLDVSDQGRGIDSDHVEAVFSPMFSTKQRGDGTGLGLSISRDLIRQMDGDLVLFANSPEGCTFRITLPVAKEGDEHADSGY</sequence>
<dbReference type="CDD" id="cd06225">
    <property type="entry name" value="HAMP"/>
    <property type="match status" value="1"/>
</dbReference>
<gene>
    <name evidence="13" type="ORF">SPV1_10556</name>
</gene>
<dbReference type="Pfam" id="PF00512">
    <property type="entry name" value="HisKA"/>
    <property type="match status" value="1"/>
</dbReference>
<keyword evidence="4" id="KW-0597">Phosphoprotein</keyword>
<dbReference type="PROSITE" id="PS50885">
    <property type="entry name" value="HAMP"/>
    <property type="match status" value="1"/>
</dbReference>
<dbReference type="SMART" id="SM00304">
    <property type="entry name" value="HAMP"/>
    <property type="match status" value="1"/>
</dbReference>
<protein>
    <recommendedName>
        <fullName evidence="3">histidine kinase</fullName>
        <ecNumber evidence="3">2.7.13.3</ecNumber>
    </recommendedName>
</protein>
<evidence type="ECO:0000256" key="1">
    <source>
        <dbReference type="ARBA" id="ARBA00000085"/>
    </source>
</evidence>
<dbReference type="eggNOG" id="COG4191">
    <property type="taxonomic scope" value="Bacteria"/>
</dbReference>
<dbReference type="InterPro" id="IPR005467">
    <property type="entry name" value="His_kinase_dom"/>
</dbReference>
<dbReference type="InterPro" id="IPR004358">
    <property type="entry name" value="Sig_transdc_His_kin-like_C"/>
</dbReference>
<dbReference type="PROSITE" id="PS50109">
    <property type="entry name" value="HIS_KIN"/>
    <property type="match status" value="1"/>
</dbReference>
<dbReference type="EMBL" id="AATS01000003">
    <property type="protein sequence ID" value="EAU55166.1"/>
    <property type="molecule type" value="Genomic_DNA"/>
</dbReference>
<dbReference type="InterPro" id="IPR036097">
    <property type="entry name" value="HisK_dim/P_sf"/>
</dbReference>
<evidence type="ECO:0000256" key="9">
    <source>
        <dbReference type="ARBA" id="ARBA00023012"/>
    </source>
</evidence>
<dbReference type="SMART" id="SM00387">
    <property type="entry name" value="HATPase_c"/>
    <property type="match status" value="1"/>
</dbReference>
<dbReference type="InterPro" id="IPR003660">
    <property type="entry name" value="HAMP_dom"/>
</dbReference>
<feature type="domain" description="HAMP" evidence="12">
    <location>
        <begin position="199"/>
        <end position="251"/>
    </location>
</feature>
<feature type="transmembrane region" description="Helical" evidence="10">
    <location>
        <begin position="6"/>
        <end position="27"/>
    </location>
</feature>
<evidence type="ECO:0000256" key="3">
    <source>
        <dbReference type="ARBA" id="ARBA00012438"/>
    </source>
</evidence>
<dbReference type="Proteomes" id="UP000005297">
    <property type="component" value="Unassembled WGS sequence"/>
</dbReference>
<dbReference type="Pfam" id="PF02518">
    <property type="entry name" value="HATPase_c"/>
    <property type="match status" value="1"/>
</dbReference>
<keyword evidence="14" id="KW-1185">Reference proteome</keyword>
<evidence type="ECO:0000313" key="14">
    <source>
        <dbReference type="Proteomes" id="UP000005297"/>
    </source>
</evidence>
<dbReference type="GO" id="GO:0000155">
    <property type="term" value="F:phosphorelay sensor kinase activity"/>
    <property type="evidence" value="ECO:0007669"/>
    <property type="project" value="InterPro"/>
</dbReference>
<reference evidence="13 14" key="1">
    <citation type="submission" date="2006-09" db="EMBL/GenBank/DDBJ databases">
        <authorList>
            <person name="Emerson D."/>
            <person name="Ferriera S."/>
            <person name="Johnson J."/>
            <person name="Kravitz S."/>
            <person name="Halpern A."/>
            <person name="Remington K."/>
            <person name="Beeson K."/>
            <person name="Tran B."/>
            <person name="Rogers Y.-H."/>
            <person name="Friedman R."/>
            <person name="Venter J.C."/>
        </authorList>
    </citation>
    <scope>NUCLEOTIDE SEQUENCE [LARGE SCALE GENOMIC DNA]</scope>
    <source>
        <strain evidence="13 14">PV-1</strain>
    </source>
</reference>
<dbReference type="AlphaFoldDB" id="Q0F1M5"/>
<dbReference type="PANTHER" id="PTHR43065:SF10">
    <property type="entry name" value="PEROXIDE STRESS-ACTIVATED HISTIDINE KINASE MAK3"/>
    <property type="match status" value="1"/>
</dbReference>
<dbReference type="OrthoDB" id="5291204at2"/>
<organism evidence="13 14">
    <name type="scientific">Mariprofundus ferrooxydans PV-1</name>
    <dbReference type="NCBI Taxonomy" id="314345"/>
    <lineage>
        <taxon>Bacteria</taxon>
        <taxon>Pseudomonadati</taxon>
        <taxon>Pseudomonadota</taxon>
        <taxon>Candidatius Mariprofundia</taxon>
        <taxon>Mariprofundales</taxon>
        <taxon>Mariprofundaceae</taxon>
        <taxon>Mariprofundus</taxon>
    </lineage>
</organism>
<dbReference type="FunCoup" id="Q0F1M5">
    <property type="interactions" value="116"/>
</dbReference>
<keyword evidence="9" id="KW-0902">Two-component regulatory system</keyword>
<keyword evidence="6" id="KW-0547">Nucleotide-binding</keyword>
<dbReference type="Gene3D" id="3.30.565.10">
    <property type="entry name" value="Histidine kinase-like ATPase, C-terminal domain"/>
    <property type="match status" value="1"/>
</dbReference>
<dbReference type="SMART" id="SM00388">
    <property type="entry name" value="HisKA"/>
    <property type="match status" value="1"/>
</dbReference>
<dbReference type="SUPFAM" id="SSF158472">
    <property type="entry name" value="HAMP domain-like"/>
    <property type="match status" value="1"/>
</dbReference>
<keyword evidence="10" id="KW-0812">Transmembrane</keyword>
<dbReference type="EC" id="2.7.13.3" evidence="3"/>
<evidence type="ECO:0000256" key="8">
    <source>
        <dbReference type="ARBA" id="ARBA00022840"/>
    </source>
</evidence>
<accession>Q0F1M5</accession>
<evidence type="ECO:0000256" key="7">
    <source>
        <dbReference type="ARBA" id="ARBA00022777"/>
    </source>
</evidence>
<keyword evidence="8" id="KW-0067">ATP-binding</keyword>
<keyword evidence="7 13" id="KW-0418">Kinase</keyword>
<evidence type="ECO:0000259" key="12">
    <source>
        <dbReference type="PROSITE" id="PS50885"/>
    </source>
</evidence>
<name>Q0F1M5_9PROT</name>
<evidence type="ECO:0000313" key="13">
    <source>
        <dbReference type="EMBL" id="EAU55166.1"/>
    </source>
</evidence>
<dbReference type="Pfam" id="PF00672">
    <property type="entry name" value="HAMP"/>
    <property type="match status" value="1"/>
</dbReference>
<dbReference type="SUPFAM" id="SSF55874">
    <property type="entry name" value="ATPase domain of HSP90 chaperone/DNA topoisomerase II/histidine kinase"/>
    <property type="match status" value="1"/>
</dbReference>
<keyword evidence="10" id="KW-0472">Membrane</keyword>
<evidence type="ECO:0000256" key="6">
    <source>
        <dbReference type="ARBA" id="ARBA00022741"/>
    </source>
</evidence>
<dbReference type="SUPFAM" id="SSF47384">
    <property type="entry name" value="Homodimeric domain of signal transducing histidine kinase"/>
    <property type="match status" value="1"/>
</dbReference>
<keyword evidence="10" id="KW-1133">Transmembrane helix</keyword>
<dbReference type="CDD" id="cd00082">
    <property type="entry name" value="HisKA"/>
    <property type="match status" value="1"/>
</dbReference>
<evidence type="ECO:0000256" key="2">
    <source>
        <dbReference type="ARBA" id="ARBA00004370"/>
    </source>
</evidence>
<proteinExistence type="predicted"/>
<evidence type="ECO:0000259" key="11">
    <source>
        <dbReference type="PROSITE" id="PS50109"/>
    </source>
</evidence>
<dbReference type="RefSeq" id="WP_009849630.1">
    <property type="nucleotide sequence ID" value="NZ_DS022294.1"/>
</dbReference>
<dbReference type="PRINTS" id="PR00344">
    <property type="entry name" value="BCTRLSENSOR"/>
</dbReference>
<feature type="transmembrane region" description="Helical" evidence="10">
    <location>
        <begin position="179"/>
        <end position="199"/>
    </location>
</feature>
<dbReference type="Gene3D" id="1.10.287.130">
    <property type="match status" value="1"/>
</dbReference>
<keyword evidence="5" id="KW-0808">Transferase</keyword>
<feature type="domain" description="Histidine kinase" evidence="11">
    <location>
        <begin position="275"/>
        <end position="486"/>
    </location>
</feature>
<dbReference type="PANTHER" id="PTHR43065">
    <property type="entry name" value="SENSOR HISTIDINE KINASE"/>
    <property type="match status" value="1"/>
</dbReference>
<dbReference type="InParanoid" id="Q0F1M5"/>
<comment type="catalytic activity">
    <reaction evidence="1">
        <text>ATP + protein L-histidine = ADP + protein N-phospho-L-histidine.</text>
        <dbReference type="EC" id="2.7.13.3"/>
    </reaction>
</comment>
<evidence type="ECO:0000256" key="4">
    <source>
        <dbReference type="ARBA" id="ARBA00022553"/>
    </source>
</evidence>
<comment type="subcellular location">
    <subcellularLocation>
        <location evidence="2">Membrane</location>
    </subcellularLocation>
</comment>
<dbReference type="GO" id="GO:0016020">
    <property type="term" value="C:membrane"/>
    <property type="evidence" value="ECO:0007669"/>
    <property type="project" value="UniProtKB-SubCell"/>
</dbReference>
<comment type="caution">
    <text evidence="13">The sequence shown here is derived from an EMBL/GenBank/DDBJ whole genome shotgun (WGS) entry which is preliminary data.</text>
</comment>
<dbReference type="InterPro" id="IPR036890">
    <property type="entry name" value="HATPase_C_sf"/>
</dbReference>
<dbReference type="HOGENOM" id="CLU_549570_0_0_0"/>
<dbReference type="Gene3D" id="6.10.340.10">
    <property type="match status" value="1"/>
</dbReference>
<evidence type="ECO:0000256" key="10">
    <source>
        <dbReference type="SAM" id="Phobius"/>
    </source>
</evidence>
<dbReference type="InterPro" id="IPR003594">
    <property type="entry name" value="HATPase_dom"/>
</dbReference>
<evidence type="ECO:0000256" key="5">
    <source>
        <dbReference type="ARBA" id="ARBA00022679"/>
    </source>
</evidence>
<dbReference type="InterPro" id="IPR003661">
    <property type="entry name" value="HisK_dim/P_dom"/>
</dbReference>